<organism evidence="2 3">
    <name type="scientific">Jeongeupia chitinilytica</name>
    <dbReference type="NCBI Taxonomy" id="1041641"/>
    <lineage>
        <taxon>Bacteria</taxon>
        <taxon>Pseudomonadati</taxon>
        <taxon>Pseudomonadota</taxon>
        <taxon>Betaproteobacteria</taxon>
        <taxon>Neisseriales</taxon>
        <taxon>Chitinibacteraceae</taxon>
        <taxon>Jeongeupia</taxon>
    </lineage>
</organism>
<gene>
    <name evidence="2" type="ORF">GCM10007350_18680</name>
</gene>
<name>A0ABQ3GZX9_9NEIS</name>
<dbReference type="InterPro" id="IPR000944">
    <property type="entry name" value="Tscrpt_reg_Rrf2"/>
</dbReference>
<dbReference type="InterPro" id="IPR036390">
    <property type="entry name" value="WH_DNA-bd_sf"/>
</dbReference>
<dbReference type="Gene3D" id="1.10.10.10">
    <property type="entry name" value="Winged helix-like DNA-binding domain superfamily/Winged helix DNA-binding domain"/>
    <property type="match status" value="1"/>
</dbReference>
<protein>
    <submittedName>
        <fullName evidence="2">DNA-binding protein</fullName>
    </submittedName>
</protein>
<dbReference type="PANTHER" id="PTHR33221:SF4">
    <property type="entry name" value="HTH-TYPE TRANSCRIPTIONAL REPRESSOR NSRR"/>
    <property type="match status" value="1"/>
</dbReference>
<reference evidence="3" key="1">
    <citation type="journal article" date="2019" name="Int. J. Syst. Evol. Microbiol.">
        <title>The Global Catalogue of Microorganisms (GCM) 10K type strain sequencing project: providing services to taxonomists for standard genome sequencing and annotation.</title>
        <authorList>
            <consortium name="The Broad Institute Genomics Platform"/>
            <consortium name="The Broad Institute Genome Sequencing Center for Infectious Disease"/>
            <person name="Wu L."/>
            <person name="Ma J."/>
        </authorList>
    </citation>
    <scope>NUCLEOTIDE SEQUENCE [LARGE SCALE GENOMIC DNA]</scope>
    <source>
        <strain evidence="3">KCTC 23701</strain>
    </source>
</reference>
<sequence>MQLTRYTDLSLRVLMYLSYPDRSNLVTIAEIATQFDVPRNHLVKVVNRLVHLGWVAATRGRSGGIRLGVPAETLTIGRIVREMEGTTALIDCDGEVCVLRNGCRLRGALADALNNFYKTLDSYTLAEICATPTAGLIAQMHRLVPAH</sequence>
<dbReference type="SUPFAM" id="SSF46785">
    <property type="entry name" value="Winged helix' DNA-binding domain"/>
    <property type="match status" value="1"/>
</dbReference>
<dbReference type="GO" id="GO:0003677">
    <property type="term" value="F:DNA binding"/>
    <property type="evidence" value="ECO:0007669"/>
    <property type="project" value="UniProtKB-KW"/>
</dbReference>
<proteinExistence type="predicted"/>
<evidence type="ECO:0000313" key="3">
    <source>
        <dbReference type="Proteomes" id="UP000604737"/>
    </source>
</evidence>
<dbReference type="PANTHER" id="PTHR33221">
    <property type="entry name" value="WINGED HELIX-TURN-HELIX TRANSCRIPTIONAL REGULATOR, RRF2 FAMILY"/>
    <property type="match status" value="1"/>
</dbReference>
<dbReference type="Proteomes" id="UP000604737">
    <property type="component" value="Unassembled WGS sequence"/>
</dbReference>
<evidence type="ECO:0000313" key="2">
    <source>
        <dbReference type="EMBL" id="GHD62530.1"/>
    </source>
</evidence>
<evidence type="ECO:0000256" key="1">
    <source>
        <dbReference type="ARBA" id="ARBA00023125"/>
    </source>
</evidence>
<accession>A0ABQ3GZX9</accession>
<keyword evidence="1 2" id="KW-0238">DNA-binding</keyword>
<comment type="caution">
    <text evidence="2">The sequence shown here is derived from an EMBL/GenBank/DDBJ whole genome shotgun (WGS) entry which is preliminary data.</text>
</comment>
<dbReference type="RefSeq" id="WP_189460101.1">
    <property type="nucleotide sequence ID" value="NZ_BMYO01000004.1"/>
</dbReference>
<dbReference type="Pfam" id="PF02082">
    <property type="entry name" value="Rrf2"/>
    <property type="match status" value="1"/>
</dbReference>
<dbReference type="InterPro" id="IPR036388">
    <property type="entry name" value="WH-like_DNA-bd_sf"/>
</dbReference>
<dbReference type="EMBL" id="BMYO01000004">
    <property type="protein sequence ID" value="GHD62530.1"/>
    <property type="molecule type" value="Genomic_DNA"/>
</dbReference>
<dbReference type="PROSITE" id="PS51197">
    <property type="entry name" value="HTH_RRF2_2"/>
    <property type="match status" value="1"/>
</dbReference>
<dbReference type="NCBIfam" id="TIGR00738">
    <property type="entry name" value="rrf2_super"/>
    <property type="match status" value="1"/>
</dbReference>
<keyword evidence="3" id="KW-1185">Reference proteome</keyword>